<dbReference type="EMBL" id="JABSTU010000006">
    <property type="protein sequence ID" value="KAH8028842.1"/>
    <property type="molecule type" value="Genomic_DNA"/>
</dbReference>
<dbReference type="AlphaFoldDB" id="A0A9J6E3M1"/>
<sequence length="233" mass="26237">MERDLSPCPRPRLKSWVHTVLKTVCADVCDACHSSLSSEQLQKDCARCEVPVGLYCRRSPEFEVTLGGRDSSTRLGLPFVGTEDLSPLTFGSSERSRNYPYQTMQLKLESRFDPHEITMDALEVPEEYVVKTPAIGRDLLMQLHEHKMIVADELQLGDRPSQILSVVIRSDNYCRTVTGRMKCMSQDLCAVETVFGWLVQGIYQVDTANGLHHKNSTSALILSCERLAKPHHT</sequence>
<accession>A0A9J6E3M1</accession>
<comment type="caution">
    <text evidence="1">The sequence shown here is derived from an EMBL/GenBank/DDBJ whole genome shotgun (WGS) entry which is preliminary data.</text>
</comment>
<keyword evidence="2" id="KW-1185">Reference proteome</keyword>
<reference evidence="1" key="1">
    <citation type="journal article" date="2020" name="Cell">
        <title>Large-Scale Comparative Analyses of Tick Genomes Elucidate Their Genetic Diversity and Vector Capacities.</title>
        <authorList>
            <consortium name="Tick Genome and Microbiome Consortium (TIGMIC)"/>
            <person name="Jia N."/>
            <person name="Wang J."/>
            <person name="Shi W."/>
            <person name="Du L."/>
            <person name="Sun Y."/>
            <person name="Zhan W."/>
            <person name="Jiang J.F."/>
            <person name="Wang Q."/>
            <person name="Zhang B."/>
            <person name="Ji P."/>
            <person name="Bell-Sakyi L."/>
            <person name="Cui X.M."/>
            <person name="Yuan T.T."/>
            <person name="Jiang B.G."/>
            <person name="Yang W.F."/>
            <person name="Lam T.T."/>
            <person name="Chang Q.C."/>
            <person name="Ding S.J."/>
            <person name="Wang X.J."/>
            <person name="Zhu J.G."/>
            <person name="Ruan X.D."/>
            <person name="Zhao L."/>
            <person name="Wei J.T."/>
            <person name="Ye R.Z."/>
            <person name="Que T.C."/>
            <person name="Du C.H."/>
            <person name="Zhou Y.H."/>
            <person name="Cheng J.X."/>
            <person name="Dai P.F."/>
            <person name="Guo W.B."/>
            <person name="Han X.H."/>
            <person name="Huang E.J."/>
            <person name="Li L.F."/>
            <person name="Wei W."/>
            <person name="Gao Y.C."/>
            <person name="Liu J.Z."/>
            <person name="Shao H.Z."/>
            <person name="Wang X."/>
            <person name="Wang C.C."/>
            <person name="Yang T.C."/>
            <person name="Huo Q.B."/>
            <person name="Li W."/>
            <person name="Chen H.Y."/>
            <person name="Chen S.E."/>
            <person name="Zhou L.G."/>
            <person name="Ni X.B."/>
            <person name="Tian J.H."/>
            <person name="Sheng Y."/>
            <person name="Liu T."/>
            <person name="Pan Y.S."/>
            <person name="Xia L.Y."/>
            <person name="Li J."/>
            <person name="Zhao F."/>
            <person name="Cao W.C."/>
        </authorList>
    </citation>
    <scope>NUCLEOTIDE SEQUENCE</scope>
    <source>
        <strain evidence="1">Rmic-2018</strain>
    </source>
</reference>
<dbReference type="Proteomes" id="UP000821866">
    <property type="component" value="Chromosome 4"/>
</dbReference>
<evidence type="ECO:0008006" key="3">
    <source>
        <dbReference type="Google" id="ProtNLM"/>
    </source>
</evidence>
<evidence type="ECO:0000313" key="2">
    <source>
        <dbReference type="Proteomes" id="UP000821866"/>
    </source>
</evidence>
<proteinExistence type="predicted"/>
<protein>
    <recommendedName>
        <fullName evidence="3">Peptidase aspartic putative domain-containing protein</fullName>
    </recommendedName>
</protein>
<name>A0A9J6E3M1_RHIMP</name>
<reference evidence="1" key="2">
    <citation type="submission" date="2021-09" db="EMBL/GenBank/DDBJ databases">
        <authorList>
            <person name="Jia N."/>
            <person name="Wang J."/>
            <person name="Shi W."/>
            <person name="Du L."/>
            <person name="Sun Y."/>
            <person name="Zhan W."/>
            <person name="Jiang J."/>
            <person name="Wang Q."/>
            <person name="Zhang B."/>
            <person name="Ji P."/>
            <person name="Sakyi L.B."/>
            <person name="Cui X."/>
            <person name="Yuan T."/>
            <person name="Jiang B."/>
            <person name="Yang W."/>
            <person name="Lam T.T.-Y."/>
            <person name="Chang Q."/>
            <person name="Ding S."/>
            <person name="Wang X."/>
            <person name="Zhu J."/>
            <person name="Ruan X."/>
            <person name="Zhao L."/>
            <person name="Wei J."/>
            <person name="Que T."/>
            <person name="Du C."/>
            <person name="Cheng J."/>
            <person name="Dai P."/>
            <person name="Han X."/>
            <person name="Huang E."/>
            <person name="Gao Y."/>
            <person name="Liu J."/>
            <person name="Shao H."/>
            <person name="Ye R."/>
            <person name="Li L."/>
            <person name="Wei W."/>
            <person name="Wang X."/>
            <person name="Wang C."/>
            <person name="Huo Q."/>
            <person name="Li W."/>
            <person name="Guo W."/>
            <person name="Chen H."/>
            <person name="Chen S."/>
            <person name="Zhou L."/>
            <person name="Zhou L."/>
            <person name="Ni X."/>
            <person name="Tian J."/>
            <person name="Zhou Y."/>
            <person name="Sheng Y."/>
            <person name="Liu T."/>
            <person name="Pan Y."/>
            <person name="Xia L."/>
            <person name="Li J."/>
            <person name="Zhao F."/>
            <person name="Cao W."/>
        </authorList>
    </citation>
    <scope>NUCLEOTIDE SEQUENCE</scope>
    <source>
        <strain evidence="1">Rmic-2018</strain>
        <tissue evidence="1">Larvae</tissue>
    </source>
</reference>
<evidence type="ECO:0000313" key="1">
    <source>
        <dbReference type="EMBL" id="KAH8028842.1"/>
    </source>
</evidence>
<gene>
    <name evidence="1" type="ORF">HPB51_019931</name>
</gene>
<organism evidence="1 2">
    <name type="scientific">Rhipicephalus microplus</name>
    <name type="common">Cattle tick</name>
    <name type="synonym">Boophilus microplus</name>
    <dbReference type="NCBI Taxonomy" id="6941"/>
    <lineage>
        <taxon>Eukaryota</taxon>
        <taxon>Metazoa</taxon>
        <taxon>Ecdysozoa</taxon>
        <taxon>Arthropoda</taxon>
        <taxon>Chelicerata</taxon>
        <taxon>Arachnida</taxon>
        <taxon>Acari</taxon>
        <taxon>Parasitiformes</taxon>
        <taxon>Ixodida</taxon>
        <taxon>Ixodoidea</taxon>
        <taxon>Ixodidae</taxon>
        <taxon>Rhipicephalinae</taxon>
        <taxon>Rhipicephalus</taxon>
        <taxon>Boophilus</taxon>
    </lineage>
</organism>